<name>A0AAE3QYW8_9BACT</name>
<sequence length="80" mass="9279">MKVIAQIPKEDCHVTLFSWNGKYIVKIEQGLLEQTYKINAMDITGESDVYNLIENEAFMQSVRTRFDAMNESLQIAMDIF</sequence>
<protein>
    <submittedName>
        <fullName evidence="1">Uncharacterized protein</fullName>
    </submittedName>
</protein>
<proteinExistence type="predicted"/>
<dbReference type="RefSeq" id="WP_314510110.1">
    <property type="nucleotide sequence ID" value="NZ_JASJOU010000002.1"/>
</dbReference>
<gene>
    <name evidence="1" type="ORF">QNI22_08015</name>
</gene>
<reference evidence="1" key="1">
    <citation type="submission" date="2023-05" db="EMBL/GenBank/DDBJ databases">
        <authorList>
            <person name="Zhang X."/>
        </authorList>
    </citation>
    <scope>NUCLEOTIDE SEQUENCE</scope>
    <source>
        <strain evidence="1">BD1B2-1</strain>
    </source>
</reference>
<dbReference type="AlphaFoldDB" id="A0AAE3QYW8"/>
<accession>A0AAE3QYW8</accession>
<dbReference type="EMBL" id="JASJOU010000002">
    <property type="protein sequence ID" value="MDJ1500586.1"/>
    <property type="molecule type" value="Genomic_DNA"/>
</dbReference>
<evidence type="ECO:0000313" key="2">
    <source>
        <dbReference type="Proteomes" id="UP001232063"/>
    </source>
</evidence>
<organism evidence="1 2">
    <name type="scientific">Xanthocytophaga agilis</name>
    <dbReference type="NCBI Taxonomy" id="3048010"/>
    <lineage>
        <taxon>Bacteria</taxon>
        <taxon>Pseudomonadati</taxon>
        <taxon>Bacteroidota</taxon>
        <taxon>Cytophagia</taxon>
        <taxon>Cytophagales</taxon>
        <taxon>Rhodocytophagaceae</taxon>
        <taxon>Xanthocytophaga</taxon>
    </lineage>
</organism>
<dbReference type="Proteomes" id="UP001232063">
    <property type="component" value="Unassembled WGS sequence"/>
</dbReference>
<comment type="caution">
    <text evidence="1">The sequence shown here is derived from an EMBL/GenBank/DDBJ whole genome shotgun (WGS) entry which is preliminary data.</text>
</comment>
<evidence type="ECO:0000313" key="1">
    <source>
        <dbReference type="EMBL" id="MDJ1500586.1"/>
    </source>
</evidence>
<keyword evidence="2" id="KW-1185">Reference proteome</keyword>